<dbReference type="STRING" id="409849.ENSPMGP00000004850"/>
<organism evidence="1 2">
    <name type="scientific">Periophthalmus magnuspinnatus</name>
    <dbReference type="NCBI Taxonomy" id="409849"/>
    <lineage>
        <taxon>Eukaryota</taxon>
        <taxon>Metazoa</taxon>
        <taxon>Chordata</taxon>
        <taxon>Craniata</taxon>
        <taxon>Vertebrata</taxon>
        <taxon>Euteleostomi</taxon>
        <taxon>Actinopterygii</taxon>
        <taxon>Neopterygii</taxon>
        <taxon>Teleostei</taxon>
        <taxon>Neoteleostei</taxon>
        <taxon>Acanthomorphata</taxon>
        <taxon>Gobiaria</taxon>
        <taxon>Gobiiformes</taxon>
        <taxon>Gobioidei</taxon>
        <taxon>Gobiidae</taxon>
        <taxon>Oxudercinae</taxon>
        <taxon>Periophthalmus</taxon>
    </lineage>
</organism>
<dbReference type="AlphaFoldDB" id="A0A3B3ZJW5"/>
<dbReference type="SUPFAM" id="SSF49562">
    <property type="entry name" value="C2 domain (Calcium/lipid-binding domain, CaLB)"/>
    <property type="match status" value="1"/>
</dbReference>
<protein>
    <recommendedName>
        <fullName evidence="3">Copine C-terminal domain-containing protein</fullName>
    </recommendedName>
</protein>
<proteinExistence type="predicted"/>
<keyword evidence="2" id="KW-1185">Reference proteome</keyword>
<dbReference type="Proteomes" id="UP000261520">
    <property type="component" value="Unplaced"/>
</dbReference>
<accession>A0A3B3ZJW5</accession>
<dbReference type="InterPro" id="IPR045052">
    <property type="entry name" value="Copine"/>
</dbReference>
<evidence type="ECO:0008006" key="3">
    <source>
        <dbReference type="Google" id="ProtNLM"/>
    </source>
</evidence>
<dbReference type="GO" id="GO:0071277">
    <property type="term" value="P:cellular response to calcium ion"/>
    <property type="evidence" value="ECO:0007669"/>
    <property type="project" value="TreeGrafter"/>
</dbReference>
<dbReference type="Ensembl" id="ENSPMGT00000005147.1">
    <property type="protein sequence ID" value="ENSPMGP00000004850.1"/>
    <property type="gene ID" value="ENSPMGG00000004100.1"/>
</dbReference>
<evidence type="ECO:0000313" key="2">
    <source>
        <dbReference type="Proteomes" id="UP000261520"/>
    </source>
</evidence>
<name>A0A3B3ZJW5_9GOBI</name>
<dbReference type="GO" id="GO:0005544">
    <property type="term" value="F:calcium-dependent phospholipid binding"/>
    <property type="evidence" value="ECO:0007669"/>
    <property type="project" value="InterPro"/>
</dbReference>
<dbReference type="PANTHER" id="PTHR10857">
    <property type="entry name" value="COPINE"/>
    <property type="match status" value="1"/>
</dbReference>
<reference evidence="1" key="1">
    <citation type="submission" date="2025-08" db="UniProtKB">
        <authorList>
            <consortium name="Ensembl"/>
        </authorList>
    </citation>
    <scope>IDENTIFICATION</scope>
</reference>
<dbReference type="GO" id="GO:0005886">
    <property type="term" value="C:plasma membrane"/>
    <property type="evidence" value="ECO:0007669"/>
    <property type="project" value="TreeGrafter"/>
</dbReference>
<evidence type="ECO:0000313" key="1">
    <source>
        <dbReference type="Ensembl" id="ENSPMGP00000004850.1"/>
    </source>
</evidence>
<reference evidence="1" key="2">
    <citation type="submission" date="2025-09" db="UniProtKB">
        <authorList>
            <consortium name="Ensembl"/>
        </authorList>
    </citation>
    <scope>IDENTIFICATION</scope>
</reference>
<sequence length="92" mass="10431">MNNSFLSMASIGDFDPLNASIPATKVEITVSCRNLLDRDTFSKSDPICVLYTQGMGNKEWREEKHTLLFSHLLWAAYTYMTCLRSIHNGLLS</sequence>
<dbReference type="InterPro" id="IPR035892">
    <property type="entry name" value="C2_domain_sf"/>
</dbReference>
<dbReference type="PANTHER" id="PTHR10857:SF133">
    <property type="entry name" value="COPINE-8"/>
    <property type="match status" value="1"/>
</dbReference>